<evidence type="ECO:0000313" key="3">
    <source>
        <dbReference type="Proteomes" id="UP001500622"/>
    </source>
</evidence>
<gene>
    <name evidence="2" type="ORF">GCM10023169_24050</name>
</gene>
<evidence type="ECO:0000259" key="1">
    <source>
        <dbReference type="Pfam" id="PF07992"/>
    </source>
</evidence>
<dbReference type="Gene3D" id="3.50.50.60">
    <property type="entry name" value="FAD/NAD(P)-binding domain"/>
    <property type="match status" value="2"/>
</dbReference>
<feature type="domain" description="FAD/NAD(P)-binding" evidence="1">
    <location>
        <begin position="2"/>
        <end position="78"/>
    </location>
</feature>
<reference evidence="3" key="1">
    <citation type="journal article" date="2019" name="Int. J. Syst. Evol. Microbiol.">
        <title>The Global Catalogue of Microorganisms (GCM) 10K type strain sequencing project: providing services to taxonomists for standard genome sequencing and annotation.</title>
        <authorList>
            <consortium name="The Broad Institute Genomics Platform"/>
            <consortium name="The Broad Institute Genome Sequencing Center for Infectious Disease"/>
            <person name="Wu L."/>
            <person name="Ma J."/>
        </authorList>
    </citation>
    <scope>NUCLEOTIDE SEQUENCE [LARGE SCALE GENOMIC DNA]</scope>
    <source>
        <strain evidence="3">JCM 17810</strain>
    </source>
</reference>
<name>A0ABP8LCL2_9MICO</name>
<accession>A0ABP8LCL2</accession>
<evidence type="ECO:0000313" key="2">
    <source>
        <dbReference type="EMBL" id="GAA4425882.1"/>
    </source>
</evidence>
<sequence length="94" mass="10081">MVAQLHRERGVRLRLGAALREVRRTGPTAGHEVVLDDGSCLTSDLVVAAVGSTPNVGWLAGSGIDVEDGVLCDSAGRATPGVRRRRRRPVELRR</sequence>
<dbReference type="Proteomes" id="UP001500622">
    <property type="component" value="Unassembled WGS sequence"/>
</dbReference>
<dbReference type="InterPro" id="IPR023753">
    <property type="entry name" value="FAD/NAD-binding_dom"/>
</dbReference>
<proteinExistence type="predicted"/>
<protein>
    <recommendedName>
        <fullName evidence="1">FAD/NAD(P)-binding domain-containing protein</fullName>
    </recommendedName>
</protein>
<dbReference type="EMBL" id="BAABGN010000011">
    <property type="protein sequence ID" value="GAA4425882.1"/>
    <property type="molecule type" value="Genomic_DNA"/>
</dbReference>
<dbReference type="InterPro" id="IPR036188">
    <property type="entry name" value="FAD/NAD-bd_sf"/>
</dbReference>
<organism evidence="2 3">
    <name type="scientific">Georgenia halophila</name>
    <dbReference type="NCBI Taxonomy" id="620889"/>
    <lineage>
        <taxon>Bacteria</taxon>
        <taxon>Bacillati</taxon>
        <taxon>Actinomycetota</taxon>
        <taxon>Actinomycetes</taxon>
        <taxon>Micrococcales</taxon>
        <taxon>Bogoriellaceae</taxon>
        <taxon>Georgenia</taxon>
    </lineage>
</organism>
<keyword evidence="3" id="KW-1185">Reference proteome</keyword>
<dbReference type="SUPFAM" id="SSF51905">
    <property type="entry name" value="FAD/NAD(P)-binding domain"/>
    <property type="match status" value="1"/>
</dbReference>
<comment type="caution">
    <text evidence="2">The sequence shown here is derived from an EMBL/GenBank/DDBJ whole genome shotgun (WGS) entry which is preliminary data.</text>
</comment>
<dbReference type="Pfam" id="PF07992">
    <property type="entry name" value="Pyr_redox_2"/>
    <property type="match status" value="1"/>
</dbReference>